<feature type="signal peptide" evidence="3">
    <location>
        <begin position="1"/>
        <end position="21"/>
    </location>
</feature>
<comment type="caution">
    <text evidence="4">The sequence shown here is derived from an EMBL/GenBank/DDBJ whole genome shotgun (WGS) entry which is preliminary data.</text>
</comment>
<evidence type="ECO:0000256" key="1">
    <source>
        <dbReference type="PROSITE-ProRule" id="PRU00339"/>
    </source>
</evidence>
<dbReference type="Gene3D" id="1.25.40.10">
    <property type="entry name" value="Tetratricopeptide repeat domain"/>
    <property type="match status" value="1"/>
</dbReference>
<keyword evidence="3" id="KW-0732">Signal</keyword>
<dbReference type="SUPFAM" id="SSF48452">
    <property type="entry name" value="TPR-like"/>
    <property type="match status" value="1"/>
</dbReference>
<sequence>MKASSKRLLLTALALSLAACAAPKRREPLPDRPVDQTPAAPTQAAAPAAPVKDPQTRFDEALAAYKAKDFKLAREGFAALAKEHPELSGPLTNLGILDAKANNRPAAIAQFARAVAANPDNAIAYNWLGILYREARDYPRAEQAYLRSLAIKPSEPAVVLNLGILYDVYLKRPAQALERYREYQQLTGSKELKVTAWIKALEATQAPVSAEVKS</sequence>
<gene>
    <name evidence="4" type="ORF">ED208_09395</name>
</gene>
<organism evidence="4 5">
    <name type="scientific">Stagnimonas aquatica</name>
    <dbReference type="NCBI Taxonomy" id="2689987"/>
    <lineage>
        <taxon>Bacteria</taxon>
        <taxon>Pseudomonadati</taxon>
        <taxon>Pseudomonadota</taxon>
        <taxon>Gammaproteobacteria</taxon>
        <taxon>Nevskiales</taxon>
        <taxon>Nevskiaceae</taxon>
        <taxon>Stagnimonas</taxon>
    </lineage>
</organism>
<dbReference type="EMBL" id="RJVO01000003">
    <property type="protein sequence ID" value="ROH91160.1"/>
    <property type="molecule type" value="Genomic_DNA"/>
</dbReference>
<dbReference type="RefSeq" id="WP_123211615.1">
    <property type="nucleotide sequence ID" value="NZ_RJVO01000003.1"/>
</dbReference>
<feature type="repeat" description="TPR" evidence="1">
    <location>
        <begin position="122"/>
        <end position="155"/>
    </location>
</feature>
<feature type="region of interest" description="Disordered" evidence="2">
    <location>
        <begin position="24"/>
        <end position="53"/>
    </location>
</feature>
<evidence type="ECO:0000256" key="2">
    <source>
        <dbReference type="SAM" id="MobiDB-lite"/>
    </source>
</evidence>
<dbReference type="InParanoid" id="A0A3N0VEM2"/>
<keyword evidence="5" id="KW-1185">Reference proteome</keyword>
<dbReference type="AlphaFoldDB" id="A0A3N0VEM2"/>
<evidence type="ECO:0000313" key="4">
    <source>
        <dbReference type="EMBL" id="ROH91160.1"/>
    </source>
</evidence>
<dbReference type="Proteomes" id="UP000282106">
    <property type="component" value="Unassembled WGS sequence"/>
</dbReference>
<protein>
    <submittedName>
        <fullName evidence="4">Uncharacterized protein</fullName>
    </submittedName>
</protein>
<reference evidence="4 5" key="1">
    <citation type="submission" date="2018-10" db="EMBL/GenBank/DDBJ databases">
        <authorList>
            <person name="Chen W.-M."/>
        </authorList>
    </citation>
    <scope>NUCLEOTIDE SEQUENCE [LARGE SCALE GENOMIC DNA]</scope>
    <source>
        <strain evidence="4 5">THS-13</strain>
    </source>
</reference>
<feature type="chain" id="PRO_5018086879" evidence="3">
    <location>
        <begin position="22"/>
        <end position="214"/>
    </location>
</feature>
<feature type="repeat" description="TPR" evidence="1">
    <location>
        <begin position="88"/>
        <end position="121"/>
    </location>
</feature>
<name>A0A3N0VEM2_9GAMM</name>
<dbReference type="SMART" id="SM00028">
    <property type="entry name" value="TPR"/>
    <property type="match status" value="2"/>
</dbReference>
<evidence type="ECO:0000313" key="5">
    <source>
        <dbReference type="Proteomes" id="UP000282106"/>
    </source>
</evidence>
<feature type="compositionally biased region" description="Low complexity" evidence="2">
    <location>
        <begin position="36"/>
        <end position="50"/>
    </location>
</feature>
<dbReference type="PROSITE" id="PS50005">
    <property type="entry name" value="TPR"/>
    <property type="match status" value="2"/>
</dbReference>
<feature type="compositionally biased region" description="Basic and acidic residues" evidence="2">
    <location>
        <begin position="24"/>
        <end position="34"/>
    </location>
</feature>
<evidence type="ECO:0000256" key="3">
    <source>
        <dbReference type="SAM" id="SignalP"/>
    </source>
</evidence>
<dbReference type="Pfam" id="PF13432">
    <property type="entry name" value="TPR_16"/>
    <property type="match status" value="1"/>
</dbReference>
<proteinExistence type="predicted"/>
<dbReference type="InterPro" id="IPR019734">
    <property type="entry name" value="TPR_rpt"/>
</dbReference>
<accession>A0A3N0VEM2</accession>
<dbReference type="InterPro" id="IPR011990">
    <property type="entry name" value="TPR-like_helical_dom_sf"/>
</dbReference>
<keyword evidence="1" id="KW-0802">TPR repeat</keyword>
<dbReference type="PROSITE" id="PS51257">
    <property type="entry name" value="PROKAR_LIPOPROTEIN"/>
    <property type="match status" value="1"/>
</dbReference>